<dbReference type="GO" id="GO:0030488">
    <property type="term" value="P:tRNA methylation"/>
    <property type="evidence" value="ECO:0007669"/>
    <property type="project" value="InterPro"/>
</dbReference>
<evidence type="ECO:0000256" key="1">
    <source>
        <dbReference type="ARBA" id="ARBA00022603"/>
    </source>
</evidence>
<dbReference type="InterPro" id="IPR044748">
    <property type="entry name" value="Trm3/TARBP1_C"/>
</dbReference>
<dbReference type="Pfam" id="PF00588">
    <property type="entry name" value="SpoU_methylase"/>
    <property type="match status" value="1"/>
</dbReference>
<dbReference type="EMBL" id="CP113797">
    <property type="protein sequence ID" value="WAL59829.1"/>
    <property type="molecule type" value="Genomic_DNA"/>
</dbReference>
<dbReference type="RefSeq" id="WP_268609637.1">
    <property type="nucleotide sequence ID" value="NZ_CP113797.1"/>
</dbReference>
<name>A0A9E8ZAW9_9CYAN</name>
<gene>
    <name evidence="4" type="ORF">OXH18_22080</name>
</gene>
<keyword evidence="2" id="KW-0808">Transferase</keyword>
<reference evidence="4" key="1">
    <citation type="submission" date="2022-12" db="EMBL/GenBank/DDBJ databases">
        <title>Polyphasic identification of a Novel Hot-Spring Cyanobacterium Ocullathermofonsia sinensis gen nov. sp. nov. and Genomic Insights on its Adaptations to the Thermal Habitat.</title>
        <authorList>
            <person name="Daroch M."/>
            <person name="Tang J."/>
            <person name="Jiang Y."/>
        </authorList>
    </citation>
    <scope>NUCLEOTIDE SEQUENCE</scope>
    <source>
        <strain evidence="4">PKUAC-SCTA174</strain>
    </source>
</reference>
<evidence type="ECO:0000313" key="5">
    <source>
        <dbReference type="Proteomes" id="UP001163152"/>
    </source>
</evidence>
<dbReference type="GO" id="GO:0003723">
    <property type="term" value="F:RNA binding"/>
    <property type="evidence" value="ECO:0007669"/>
    <property type="project" value="InterPro"/>
</dbReference>
<evidence type="ECO:0000256" key="2">
    <source>
        <dbReference type="ARBA" id="ARBA00022679"/>
    </source>
</evidence>
<keyword evidence="5" id="KW-1185">Reference proteome</keyword>
<dbReference type="Proteomes" id="UP001163152">
    <property type="component" value="Chromosome"/>
</dbReference>
<dbReference type="InterPro" id="IPR029026">
    <property type="entry name" value="tRNA_m1G_MTases_N"/>
</dbReference>
<dbReference type="InterPro" id="IPR001537">
    <property type="entry name" value="SpoU_MeTrfase"/>
</dbReference>
<protein>
    <submittedName>
        <fullName evidence="4">RNA methyltransferase</fullName>
    </submittedName>
</protein>
<accession>A0A9E8ZAW9</accession>
<keyword evidence="1 4" id="KW-0489">Methyltransferase</keyword>
<sequence>MNRTAKGRSIDRYKYHSLPRHSLIVCATLVQNAANLGGLCRTCEAFRLEALVIANLAITQTPAFRNVAASADRWQPLVACSVEGLTDWLDQKHQAGYRLIGLHVDANAISLTKFAFPRRSVLVLGQELTGIPQSVLRFCHDSVKIPQSGLVESLNVQTAAAIAMYEYGRQHAGHS</sequence>
<dbReference type="PANTHER" id="PTHR12029:SF11">
    <property type="entry name" value="METHYLTRANSFERASE TARBP1-RELATED"/>
    <property type="match status" value="1"/>
</dbReference>
<dbReference type="GO" id="GO:0016423">
    <property type="term" value="F:tRNA (guanine) methyltransferase activity"/>
    <property type="evidence" value="ECO:0007669"/>
    <property type="project" value="InterPro"/>
</dbReference>
<dbReference type="InterPro" id="IPR045330">
    <property type="entry name" value="TRM3/TARBP1"/>
</dbReference>
<dbReference type="AlphaFoldDB" id="A0A9E8ZAW9"/>
<feature type="domain" description="tRNA/rRNA methyltransferase SpoU type" evidence="3">
    <location>
        <begin position="23"/>
        <end position="165"/>
    </location>
</feature>
<dbReference type="SUPFAM" id="SSF75217">
    <property type="entry name" value="alpha/beta knot"/>
    <property type="match status" value="1"/>
</dbReference>
<evidence type="ECO:0000313" key="4">
    <source>
        <dbReference type="EMBL" id="WAL59829.1"/>
    </source>
</evidence>
<dbReference type="PANTHER" id="PTHR12029">
    <property type="entry name" value="RNA METHYLTRANSFERASE"/>
    <property type="match status" value="1"/>
</dbReference>
<proteinExistence type="predicted"/>
<dbReference type="InterPro" id="IPR029028">
    <property type="entry name" value="Alpha/beta_knot_MTases"/>
</dbReference>
<dbReference type="CDD" id="cd18091">
    <property type="entry name" value="SpoU-like_TRM3-like"/>
    <property type="match status" value="1"/>
</dbReference>
<dbReference type="Gene3D" id="3.40.1280.10">
    <property type="match status" value="1"/>
</dbReference>
<dbReference type="KEGG" id="tsin:OXH18_22080"/>
<evidence type="ECO:0000259" key="3">
    <source>
        <dbReference type="Pfam" id="PF00588"/>
    </source>
</evidence>
<organism evidence="4 5">
    <name type="scientific">Thermocoleostomius sinensis A174</name>
    <dbReference type="NCBI Taxonomy" id="2016057"/>
    <lineage>
        <taxon>Bacteria</taxon>
        <taxon>Bacillati</taxon>
        <taxon>Cyanobacteriota</taxon>
        <taxon>Cyanophyceae</taxon>
        <taxon>Oculatellales</taxon>
        <taxon>Oculatellaceae</taxon>
        <taxon>Thermocoleostomius</taxon>
    </lineage>
</organism>